<evidence type="ECO:0000256" key="4">
    <source>
        <dbReference type="SAM" id="MobiDB-lite"/>
    </source>
</evidence>
<dbReference type="PANTHER" id="PTHR21737">
    <property type="entry name" value="POLYGLUTAMINE BINDING PROTEIN 1/MARVEL MEMBRANE-ASSOCIATING DOMAIN CONTAINING 3"/>
    <property type="match status" value="1"/>
</dbReference>
<proteinExistence type="inferred from homology"/>
<feature type="compositionally biased region" description="Polar residues" evidence="4">
    <location>
        <begin position="152"/>
        <end position="164"/>
    </location>
</feature>
<comment type="caution">
    <text evidence="7">The sequence shown here is derived from an EMBL/GenBank/DDBJ whole genome shotgun (WGS) entry which is preliminary data.</text>
</comment>
<organism evidence="7 8">
    <name type="scientific">Tieghemostelium lacteum</name>
    <name type="common">Slime mold</name>
    <name type="synonym">Dictyostelium lacteum</name>
    <dbReference type="NCBI Taxonomy" id="361077"/>
    <lineage>
        <taxon>Eukaryota</taxon>
        <taxon>Amoebozoa</taxon>
        <taxon>Evosea</taxon>
        <taxon>Eumycetozoa</taxon>
        <taxon>Dictyostelia</taxon>
        <taxon>Dictyosteliales</taxon>
        <taxon>Raperosteliaceae</taxon>
        <taxon>Tieghemostelium</taxon>
    </lineage>
</organism>
<evidence type="ECO:0000256" key="3">
    <source>
        <dbReference type="SAM" id="Coils"/>
    </source>
</evidence>
<protein>
    <recommendedName>
        <fullName evidence="2">Splicing factor Cactin</fullName>
    </recommendedName>
</protein>
<dbReference type="InterPro" id="IPR019134">
    <property type="entry name" value="Cactin_C"/>
</dbReference>
<dbReference type="OMA" id="HIDFWND"/>
<dbReference type="AlphaFoldDB" id="A0A151Z5F4"/>
<feature type="compositionally biased region" description="Basic and acidic residues" evidence="4">
    <location>
        <begin position="22"/>
        <end position="84"/>
    </location>
</feature>
<feature type="compositionally biased region" description="Basic and acidic residues" evidence="4">
    <location>
        <begin position="114"/>
        <end position="147"/>
    </location>
</feature>
<dbReference type="OrthoDB" id="265955at2759"/>
<dbReference type="FunCoup" id="A0A151Z5F4">
    <property type="interactions" value="746"/>
</dbReference>
<feature type="compositionally biased region" description="Low complexity" evidence="4">
    <location>
        <begin position="430"/>
        <end position="447"/>
    </location>
</feature>
<reference evidence="7 8" key="1">
    <citation type="submission" date="2015-12" db="EMBL/GenBank/DDBJ databases">
        <title>Dictyostelia acquired genes for synthesis and detection of signals that induce cell-type specialization by lateral gene transfer from prokaryotes.</title>
        <authorList>
            <person name="Gloeckner G."/>
            <person name="Schaap P."/>
        </authorList>
    </citation>
    <scope>NUCLEOTIDE SEQUENCE [LARGE SCALE GENOMIC DNA]</scope>
    <source>
        <strain evidence="7 8">TK</strain>
    </source>
</reference>
<dbReference type="GO" id="GO:0045292">
    <property type="term" value="P:mRNA cis splicing, via spliceosome"/>
    <property type="evidence" value="ECO:0007669"/>
    <property type="project" value="TreeGrafter"/>
</dbReference>
<dbReference type="Pfam" id="PF09732">
    <property type="entry name" value="CactinC_cactus"/>
    <property type="match status" value="1"/>
</dbReference>
<evidence type="ECO:0000256" key="1">
    <source>
        <dbReference type="ARBA" id="ARBA00006895"/>
    </source>
</evidence>
<dbReference type="GO" id="GO:0005737">
    <property type="term" value="C:cytoplasm"/>
    <property type="evidence" value="ECO:0007669"/>
    <property type="project" value="TreeGrafter"/>
</dbReference>
<keyword evidence="3" id="KW-0175">Coiled coil</keyword>
<dbReference type="InterPro" id="IPR018816">
    <property type="entry name" value="Cactin_central"/>
</dbReference>
<evidence type="ECO:0000259" key="5">
    <source>
        <dbReference type="Pfam" id="PF09732"/>
    </source>
</evidence>
<feature type="region of interest" description="Disordered" evidence="4">
    <location>
        <begin position="422"/>
        <end position="450"/>
    </location>
</feature>
<feature type="compositionally biased region" description="Basic and acidic residues" evidence="4">
    <location>
        <begin position="1"/>
        <end position="12"/>
    </location>
</feature>
<evidence type="ECO:0000256" key="2">
    <source>
        <dbReference type="ARBA" id="ARBA00034534"/>
    </source>
</evidence>
<evidence type="ECO:0000313" key="7">
    <source>
        <dbReference type="EMBL" id="KYQ89168.1"/>
    </source>
</evidence>
<name>A0A151Z5F4_TIELA</name>
<dbReference type="Proteomes" id="UP000076078">
    <property type="component" value="Unassembled WGS sequence"/>
</dbReference>
<feature type="region of interest" description="Disordered" evidence="4">
    <location>
        <begin position="1"/>
        <end position="164"/>
    </location>
</feature>
<feature type="coiled-coil region" evidence="3">
    <location>
        <begin position="186"/>
        <end position="227"/>
    </location>
</feature>
<dbReference type="Pfam" id="PF10312">
    <property type="entry name" value="Cactin_mid"/>
    <property type="match status" value="1"/>
</dbReference>
<sequence>MSSSRYRRDYSPHSKRGRSRSNSRERYDKNRDVEYSKRNRDRSDSRDRNYKSNRDSTREKDDNRDKYYKSSRDRSRSDSRDRKYTSKSSSSKSNKRKSNDSISSSESDYDSSDSDYKKSKSKRKEEKRLKREEKRLKRAEKDDESKGELGGYSNSTNPFGDSNLQNKFVWKAKRDNLLKKGVNPDKYESNKNREEIQMELEKAKKRREEREREQEQWELEKERMSRLKDMENNEELEKKEEEFHFDQACKRCETRLLNNRAKPIDYLYRVLHMDVNSHYENQEPVNLMQSLSEELLPELQNEIAEFAYLDHVNEQYWESCRVYSEHLYQMKTNTLPQSSGIHQSLVGDIKKILQGKTYEELCQMETKYSQKLQSGGAMNVEYWESLLSQLKIYKSSAFIRETFLKNLKSKLSDMQHKELIDSIKAKDNENSNSTTTTTTTANNNSDNQNKIQRITDESGNIIEQEVIEMKTKQNIAKAEPVKVQQSEEDKLLKNESDKYMDDDIEEQFDLEIALEQKHYSWHDKYRPRKPKFFNRVHTGYDWNKYNKTHYDFDNPPPKIVKGYKFNIFYPDLIDVTKAPKYFREPSPDSNDTCILRFSAGPPYEDIAFKIVNKEWEKSNKHGFKCVFDKGVLQLWFNFKRYRYKR</sequence>
<dbReference type="EMBL" id="LODT01000042">
    <property type="protein sequence ID" value="KYQ89168.1"/>
    <property type="molecule type" value="Genomic_DNA"/>
</dbReference>
<dbReference type="GO" id="GO:0005681">
    <property type="term" value="C:spliceosomal complex"/>
    <property type="evidence" value="ECO:0007669"/>
    <property type="project" value="TreeGrafter"/>
</dbReference>
<dbReference type="PANTHER" id="PTHR21737:SF4">
    <property type="entry name" value="SPLICING FACTOR CACTIN"/>
    <property type="match status" value="1"/>
</dbReference>
<accession>A0A151Z5F4</accession>
<dbReference type="STRING" id="361077.A0A151Z5F4"/>
<feature type="domain" description="Splicing factor cactin central" evidence="6">
    <location>
        <begin position="226"/>
        <end position="401"/>
    </location>
</feature>
<dbReference type="SMART" id="SM01050">
    <property type="entry name" value="CactinC_cactus"/>
    <property type="match status" value="1"/>
</dbReference>
<feature type="domain" description="Splicing factor Cactin C-terminal" evidence="5">
    <location>
        <begin position="521"/>
        <end position="645"/>
    </location>
</feature>
<comment type="similarity">
    <text evidence="1">Belongs to the CACTIN family.</text>
</comment>
<evidence type="ECO:0000259" key="6">
    <source>
        <dbReference type="Pfam" id="PF10312"/>
    </source>
</evidence>
<evidence type="ECO:0000313" key="8">
    <source>
        <dbReference type="Proteomes" id="UP000076078"/>
    </source>
</evidence>
<dbReference type="InParanoid" id="A0A151Z5F4"/>
<keyword evidence="8" id="KW-1185">Reference proteome</keyword>
<gene>
    <name evidence="7" type="ORF">DLAC_10414</name>
</gene>